<evidence type="ECO:0000256" key="1">
    <source>
        <dbReference type="SAM" id="SignalP"/>
    </source>
</evidence>
<keyword evidence="1" id="KW-0732">Signal</keyword>
<feature type="chain" id="PRO_5032859474" evidence="1">
    <location>
        <begin position="20"/>
        <end position="62"/>
    </location>
</feature>
<reference evidence="2" key="1">
    <citation type="submission" date="2021-02" db="EMBL/GenBank/DDBJ databases">
        <authorList>
            <person name="Nowell W R."/>
        </authorList>
    </citation>
    <scope>NUCLEOTIDE SEQUENCE</scope>
    <source>
        <strain evidence="2">Ploen Becks lab</strain>
    </source>
</reference>
<dbReference type="InterPro" id="IPR036508">
    <property type="entry name" value="Chitin-bd_dom_sf"/>
</dbReference>
<organism evidence="2 3">
    <name type="scientific">Brachionus calyciflorus</name>
    <dbReference type="NCBI Taxonomy" id="104777"/>
    <lineage>
        <taxon>Eukaryota</taxon>
        <taxon>Metazoa</taxon>
        <taxon>Spiralia</taxon>
        <taxon>Gnathifera</taxon>
        <taxon>Rotifera</taxon>
        <taxon>Eurotatoria</taxon>
        <taxon>Monogononta</taxon>
        <taxon>Pseudotrocha</taxon>
        <taxon>Ploima</taxon>
        <taxon>Brachionidae</taxon>
        <taxon>Brachionus</taxon>
    </lineage>
</organism>
<dbReference type="EMBL" id="CAJNOC010008732">
    <property type="protein sequence ID" value="CAF1119897.1"/>
    <property type="molecule type" value="Genomic_DNA"/>
</dbReference>
<sequence length="62" mass="6853">MFKLALIVCLIALSLVVLSDTLFVKTCPDDLVFNPSLQLCDLRGVSKSTTPIHEIVKQRPVL</sequence>
<accession>A0A814QGW1</accession>
<feature type="signal peptide" evidence="1">
    <location>
        <begin position="1"/>
        <end position="19"/>
    </location>
</feature>
<name>A0A814QGW1_9BILA</name>
<dbReference type="Proteomes" id="UP000663879">
    <property type="component" value="Unassembled WGS sequence"/>
</dbReference>
<feature type="non-terminal residue" evidence="2">
    <location>
        <position position="62"/>
    </location>
</feature>
<dbReference type="OrthoDB" id="6020543at2759"/>
<evidence type="ECO:0000313" key="3">
    <source>
        <dbReference type="Proteomes" id="UP000663879"/>
    </source>
</evidence>
<evidence type="ECO:0000313" key="2">
    <source>
        <dbReference type="EMBL" id="CAF1119897.1"/>
    </source>
</evidence>
<dbReference type="SUPFAM" id="SSF57625">
    <property type="entry name" value="Invertebrate chitin-binding proteins"/>
    <property type="match status" value="1"/>
</dbReference>
<comment type="caution">
    <text evidence="2">The sequence shown here is derived from an EMBL/GenBank/DDBJ whole genome shotgun (WGS) entry which is preliminary data.</text>
</comment>
<proteinExistence type="predicted"/>
<dbReference type="AlphaFoldDB" id="A0A814QGW1"/>
<gene>
    <name evidence="2" type="ORF">OXX778_LOCUS21997</name>
</gene>
<keyword evidence="3" id="KW-1185">Reference proteome</keyword>
<protein>
    <submittedName>
        <fullName evidence="2">Uncharacterized protein</fullName>
    </submittedName>
</protein>
<dbReference type="GO" id="GO:0008061">
    <property type="term" value="F:chitin binding"/>
    <property type="evidence" value="ECO:0007669"/>
    <property type="project" value="InterPro"/>
</dbReference>